<reference evidence="2 3" key="1">
    <citation type="submission" date="2018-08" db="EMBL/GenBank/DDBJ databases">
        <title>Genome sequencing of Agrobacterium vitis strain ICMP 10754.</title>
        <authorList>
            <person name="Visnovsky S.B."/>
            <person name="Pitman A.R."/>
        </authorList>
    </citation>
    <scope>NUCLEOTIDE SEQUENCE [LARGE SCALE GENOMIC DNA]</scope>
    <source>
        <strain evidence="2 3">ICMP 10754</strain>
    </source>
</reference>
<evidence type="ECO:0008006" key="4">
    <source>
        <dbReference type="Google" id="ProtNLM"/>
    </source>
</evidence>
<dbReference type="EMBL" id="QUSG01000008">
    <property type="protein sequence ID" value="KAA3526163.1"/>
    <property type="molecule type" value="Genomic_DNA"/>
</dbReference>
<protein>
    <recommendedName>
        <fullName evidence="4">Lipoprotein</fullName>
    </recommendedName>
</protein>
<feature type="chain" id="PRO_5030067858" description="Lipoprotein" evidence="1">
    <location>
        <begin position="22"/>
        <end position="275"/>
    </location>
</feature>
<dbReference type="Proteomes" id="UP000436911">
    <property type="component" value="Unassembled WGS sequence"/>
</dbReference>
<dbReference type="OrthoDB" id="8253592at2"/>
<evidence type="ECO:0000313" key="2">
    <source>
        <dbReference type="EMBL" id="KAA3526163.1"/>
    </source>
</evidence>
<sequence>MKTASWIFVSFLFGLSSCGMAVPEIQEFWGGPADAAFKVNAIAGQVKCELGRAVSKKLVADRKLEHSKRKYEWLENWAAAVSMQFTINERSAINPSLNLINLRSTTETFTGGLGAGLSSEATRTDKLSTTFYFNELVDHNTIDLICIPPRTWKGDLFVTSDLKIEQWLEIALFPQETNIISYKKNTRADAISHEIKYEIISNGSANPSWKLVDISNNTGQSSVFDFKRGRIQTLTITMGPTEGKGENRTLKQPARDLLQSNTLGAGIAAAIANTR</sequence>
<dbReference type="PROSITE" id="PS51257">
    <property type="entry name" value="PROKAR_LIPOPROTEIN"/>
    <property type="match status" value="1"/>
</dbReference>
<keyword evidence="1" id="KW-0732">Signal</keyword>
<comment type="caution">
    <text evidence="2">The sequence shown here is derived from an EMBL/GenBank/DDBJ whole genome shotgun (WGS) entry which is preliminary data.</text>
</comment>
<feature type="signal peptide" evidence="1">
    <location>
        <begin position="1"/>
        <end position="21"/>
    </location>
</feature>
<dbReference type="GeneID" id="60684919"/>
<name>A0A368NHQ4_AGRVI</name>
<proteinExistence type="predicted"/>
<evidence type="ECO:0000256" key="1">
    <source>
        <dbReference type="SAM" id="SignalP"/>
    </source>
</evidence>
<evidence type="ECO:0000313" key="3">
    <source>
        <dbReference type="Proteomes" id="UP000436911"/>
    </source>
</evidence>
<dbReference type="RefSeq" id="WP_060717883.1">
    <property type="nucleotide sequence ID" value="NZ_CP055265.1"/>
</dbReference>
<organism evidence="2 3">
    <name type="scientific">Agrobacterium vitis</name>
    <name type="common">Rhizobium vitis</name>
    <dbReference type="NCBI Taxonomy" id="373"/>
    <lineage>
        <taxon>Bacteria</taxon>
        <taxon>Pseudomonadati</taxon>
        <taxon>Pseudomonadota</taxon>
        <taxon>Alphaproteobacteria</taxon>
        <taxon>Hyphomicrobiales</taxon>
        <taxon>Rhizobiaceae</taxon>
        <taxon>Rhizobium/Agrobacterium group</taxon>
        <taxon>Agrobacterium</taxon>
    </lineage>
</organism>
<accession>A0A368NHQ4</accession>
<gene>
    <name evidence="2" type="ORF">DXT89_16725</name>
</gene>
<dbReference type="AlphaFoldDB" id="A0A368NHQ4"/>